<dbReference type="Gene3D" id="2.60.40.1890">
    <property type="entry name" value="PCu(A)C copper chaperone"/>
    <property type="match status" value="1"/>
</dbReference>
<gene>
    <name evidence="2" type="ORF">NAF29_03430</name>
</gene>
<proteinExistence type="predicted"/>
<dbReference type="Proteomes" id="UP001165393">
    <property type="component" value="Unassembled WGS sequence"/>
</dbReference>
<dbReference type="SUPFAM" id="SSF110087">
    <property type="entry name" value="DR1885-like metal-binding protein"/>
    <property type="match status" value="1"/>
</dbReference>
<dbReference type="InterPro" id="IPR007410">
    <property type="entry name" value="LpqE-like"/>
</dbReference>
<evidence type="ECO:0000256" key="1">
    <source>
        <dbReference type="SAM" id="SignalP"/>
    </source>
</evidence>
<comment type="caution">
    <text evidence="2">The sequence shown here is derived from an EMBL/GenBank/DDBJ whole genome shotgun (WGS) entry which is preliminary data.</text>
</comment>
<evidence type="ECO:0000313" key="3">
    <source>
        <dbReference type="Proteomes" id="UP001165393"/>
    </source>
</evidence>
<organism evidence="2 3">
    <name type="scientific">Echinimonas agarilytica</name>
    <dbReference type="NCBI Taxonomy" id="1215918"/>
    <lineage>
        <taxon>Bacteria</taxon>
        <taxon>Pseudomonadati</taxon>
        <taxon>Pseudomonadota</taxon>
        <taxon>Gammaproteobacteria</taxon>
        <taxon>Alteromonadales</taxon>
        <taxon>Echinimonadaceae</taxon>
        <taxon>Echinimonas</taxon>
    </lineage>
</organism>
<keyword evidence="3" id="KW-1185">Reference proteome</keyword>
<dbReference type="InterPro" id="IPR036182">
    <property type="entry name" value="PCuAC_sf"/>
</dbReference>
<feature type="signal peptide" evidence="1">
    <location>
        <begin position="1"/>
        <end position="19"/>
    </location>
</feature>
<dbReference type="Pfam" id="PF04314">
    <property type="entry name" value="PCuAC"/>
    <property type="match status" value="1"/>
</dbReference>
<dbReference type="PANTHER" id="PTHR36302:SF1">
    <property type="entry name" value="COPPER CHAPERONE PCU(A)C"/>
    <property type="match status" value="1"/>
</dbReference>
<reference evidence="2 3" key="1">
    <citation type="journal article" date="2013" name="Antonie Van Leeuwenhoek">
        <title>Echinimonas agarilytica gen. nov., sp. nov., a new gammaproteobacterium isolated from the sea urchin Strongylocentrotus intermedius.</title>
        <authorList>
            <person name="Nedashkovskaya O.I."/>
            <person name="Stenkova A.M."/>
            <person name="Zhukova N.V."/>
            <person name="Van Trappen S."/>
            <person name="Lee J.S."/>
            <person name="Kim S.B."/>
        </authorList>
    </citation>
    <scope>NUCLEOTIDE SEQUENCE [LARGE SCALE GENOMIC DNA]</scope>
    <source>
        <strain evidence="2 3">KMM 6351</strain>
    </source>
</reference>
<name>A0AA41W4E1_9GAMM</name>
<accession>A0AA41W4E1</accession>
<feature type="chain" id="PRO_5041325717" evidence="1">
    <location>
        <begin position="20"/>
        <end position="149"/>
    </location>
</feature>
<dbReference type="InterPro" id="IPR058248">
    <property type="entry name" value="Lxx211020-like"/>
</dbReference>
<dbReference type="PROSITE" id="PS51257">
    <property type="entry name" value="PROKAR_LIPOPROTEIN"/>
    <property type="match status" value="1"/>
</dbReference>
<dbReference type="PANTHER" id="PTHR36302">
    <property type="entry name" value="BLR7088 PROTEIN"/>
    <property type="match status" value="1"/>
</dbReference>
<keyword evidence="1" id="KW-0732">Signal</keyword>
<sequence>MIKKLLFGALLLLSSSAYACCDLQFSEAIVRAPMPGVPNAAAFVSIENKSLNAKQLISASSEVAERVELHNHIQEDGMMKMRRVASIEIQGQQTVKLQPGGYHIMLFGLNKSLKEGESVSFLLTFSDEQTHQVQAVVQDLMSQHQHHHH</sequence>
<dbReference type="RefSeq" id="WP_251260083.1">
    <property type="nucleotide sequence ID" value="NZ_JAMQGP010000001.1"/>
</dbReference>
<dbReference type="AlphaFoldDB" id="A0AA41W4E1"/>
<dbReference type="EMBL" id="JAMQGP010000001">
    <property type="protein sequence ID" value="MCM2678724.1"/>
    <property type="molecule type" value="Genomic_DNA"/>
</dbReference>
<protein>
    <submittedName>
        <fullName evidence="2">Copper chaperone PCu(A)C</fullName>
    </submittedName>
</protein>
<evidence type="ECO:0000313" key="2">
    <source>
        <dbReference type="EMBL" id="MCM2678724.1"/>
    </source>
</evidence>